<evidence type="ECO:0000259" key="8">
    <source>
        <dbReference type="Pfam" id="PF04024"/>
    </source>
</evidence>
<evidence type="ECO:0000256" key="6">
    <source>
        <dbReference type="SAM" id="MobiDB-lite"/>
    </source>
</evidence>
<dbReference type="InterPro" id="IPR052027">
    <property type="entry name" value="PspC"/>
</dbReference>
<proteinExistence type="predicted"/>
<dbReference type="PANTHER" id="PTHR33885">
    <property type="entry name" value="PHAGE SHOCK PROTEIN C"/>
    <property type="match status" value="1"/>
</dbReference>
<evidence type="ECO:0000256" key="4">
    <source>
        <dbReference type="ARBA" id="ARBA00022989"/>
    </source>
</evidence>
<dbReference type="GO" id="GO:0005886">
    <property type="term" value="C:plasma membrane"/>
    <property type="evidence" value="ECO:0007669"/>
    <property type="project" value="UniProtKB-SubCell"/>
</dbReference>
<evidence type="ECO:0000256" key="7">
    <source>
        <dbReference type="SAM" id="Phobius"/>
    </source>
</evidence>
<sequence length="261" mass="28753">MKKTISINLGGTLFYAEDDAFARLDTYLREVERYFSAKGDDSAEILRDIETSLAEHFNAAGAGELKRAVTLPEVEDALKNMGTINDFSEEEKATSTSSEKTESEGPRRFYRDGDNAVIGGVCAGLGHYFGIDPVWIRLFFALSLFLWGFGVIIYFLIWIAAPEAKTTADKLAMQGAAVNLSSLTAKMRENINSDKIKNTGNAAADSFSRFFQRLFDLIGRVLRGFGPFIRVFIGIIFGLTALTAFCTIFLVGLIATFNGQQ</sequence>
<evidence type="ECO:0000256" key="1">
    <source>
        <dbReference type="ARBA" id="ARBA00004162"/>
    </source>
</evidence>
<dbReference type="EMBL" id="PHAH01000014">
    <property type="protein sequence ID" value="PKM88602.1"/>
    <property type="molecule type" value="Genomic_DNA"/>
</dbReference>
<comment type="caution">
    <text evidence="9">The sequence shown here is derived from an EMBL/GenBank/DDBJ whole genome shotgun (WGS) entry which is preliminary data.</text>
</comment>
<feature type="compositionally biased region" description="Basic and acidic residues" evidence="6">
    <location>
        <begin position="99"/>
        <end position="108"/>
    </location>
</feature>
<organism evidence="9 10">
    <name type="scientific">Candidatus Falkowbacteria bacterium HGW-Falkowbacteria-2</name>
    <dbReference type="NCBI Taxonomy" id="2013769"/>
    <lineage>
        <taxon>Bacteria</taxon>
        <taxon>Candidatus Falkowiibacteriota</taxon>
    </lineage>
</organism>
<keyword evidence="5 7" id="KW-0472">Membrane</keyword>
<keyword evidence="2" id="KW-1003">Cell membrane</keyword>
<name>A0A2N2E1Q5_9BACT</name>
<evidence type="ECO:0000256" key="2">
    <source>
        <dbReference type="ARBA" id="ARBA00022475"/>
    </source>
</evidence>
<keyword evidence="3 7" id="KW-0812">Transmembrane</keyword>
<gene>
    <name evidence="9" type="ORF">CVU83_01390</name>
</gene>
<comment type="subcellular location">
    <subcellularLocation>
        <location evidence="1">Cell membrane</location>
        <topology evidence="1">Single-pass membrane protein</topology>
    </subcellularLocation>
</comment>
<reference evidence="9 10" key="1">
    <citation type="journal article" date="2017" name="ISME J.">
        <title>Potential for microbial H2 and metal transformations associated with novel bacteria and archaea in deep terrestrial subsurface sediments.</title>
        <authorList>
            <person name="Hernsdorf A.W."/>
            <person name="Amano Y."/>
            <person name="Miyakawa K."/>
            <person name="Ise K."/>
            <person name="Suzuki Y."/>
            <person name="Anantharaman K."/>
            <person name="Probst A."/>
            <person name="Burstein D."/>
            <person name="Thomas B.C."/>
            <person name="Banfield J.F."/>
        </authorList>
    </citation>
    <scope>NUCLEOTIDE SEQUENCE [LARGE SCALE GENOMIC DNA]</scope>
    <source>
        <strain evidence="9">HGW-Falkowbacteria-2</strain>
    </source>
</reference>
<feature type="non-terminal residue" evidence="9">
    <location>
        <position position="261"/>
    </location>
</feature>
<dbReference type="Proteomes" id="UP000233325">
    <property type="component" value="Unassembled WGS sequence"/>
</dbReference>
<evidence type="ECO:0000256" key="3">
    <source>
        <dbReference type="ARBA" id="ARBA00022692"/>
    </source>
</evidence>
<dbReference type="InterPro" id="IPR007168">
    <property type="entry name" value="Phageshock_PspC_N"/>
</dbReference>
<evidence type="ECO:0000313" key="9">
    <source>
        <dbReference type="EMBL" id="PKM88602.1"/>
    </source>
</evidence>
<dbReference type="PANTHER" id="PTHR33885:SF3">
    <property type="entry name" value="PHAGE SHOCK PROTEIN C"/>
    <property type="match status" value="1"/>
</dbReference>
<feature type="domain" description="Phage shock protein PspC N-terminal" evidence="8">
    <location>
        <begin position="107"/>
        <end position="164"/>
    </location>
</feature>
<feature type="transmembrane region" description="Helical" evidence="7">
    <location>
        <begin position="138"/>
        <end position="161"/>
    </location>
</feature>
<protein>
    <recommendedName>
        <fullName evidence="8">Phage shock protein PspC N-terminal domain-containing protein</fullName>
    </recommendedName>
</protein>
<dbReference type="Pfam" id="PF04024">
    <property type="entry name" value="PspC"/>
    <property type="match status" value="1"/>
</dbReference>
<feature type="region of interest" description="Disordered" evidence="6">
    <location>
        <begin position="88"/>
        <end position="108"/>
    </location>
</feature>
<keyword evidence="4 7" id="KW-1133">Transmembrane helix</keyword>
<evidence type="ECO:0000313" key="10">
    <source>
        <dbReference type="Proteomes" id="UP000233325"/>
    </source>
</evidence>
<dbReference type="AlphaFoldDB" id="A0A2N2E1Q5"/>
<feature type="transmembrane region" description="Helical" evidence="7">
    <location>
        <begin position="231"/>
        <end position="257"/>
    </location>
</feature>
<evidence type="ECO:0000256" key="5">
    <source>
        <dbReference type="ARBA" id="ARBA00023136"/>
    </source>
</evidence>
<accession>A0A2N2E1Q5</accession>